<accession>A0ACC1SSL5</accession>
<comment type="caution">
    <text evidence="1">The sequence shown here is derived from an EMBL/GenBank/DDBJ whole genome shotgun (WGS) entry which is preliminary data.</text>
</comment>
<dbReference type="Proteomes" id="UP001148629">
    <property type="component" value="Unassembled WGS sequence"/>
</dbReference>
<dbReference type="EMBL" id="JANRMS010000156">
    <property type="protein sequence ID" value="KAJ3545297.1"/>
    <property type="molecule type" value="Genomic_DNA"/>
</dbReference>
<gene>
    <name evidence="1" type="ORF">NM208_g2574</name>
</gene>
<name>A0ACC1SSL5_9HYPO</name>
<organism evidence="1 2">
    <name type="scientific">Fusarium decemcellulare</name>
    <dbReference type="NCBI Taxonomy" id="57161"/>
    <lineage>
        <taxon>Eukaryota</taxon>
        <taxon>Fungi</taxon>
        <taxon>Dikarya</taxon>
        <taxon>Ascomycota</taxon>
        <taxon>Pezizomycotina</taxon>
        <taxon>Sordariomycetes</taxon>
        <taxon>Hypocreomycetidae</taxon>
        <taxon>Hypocreales</taxon>
        <taxon>Nectriaceae</taxon>
        <taxon>Fusarium</taxon>
        <taxon>Fusarium decemcellulare species complex</taxon>
    </lineage>
</organism>
<evidence type="ECO:0000313" key="1">
    <source>
        <dbReference type="EMBL" id="KAJ3545297.1"/>
    </source>
</evidence>
<reference evidence="1" key="1">
    <citation type="submission" date="2022-08" db="EMBL/GenBank/DDBJ databases">
        <title>Genome Sequence of Fusarium decemcellulare.</title>
        <authorList>
            <person name="Buettner E."/>
        </authorList>
    </citation>
    <scope>NUCLEOTIDE SEQUENCE</scope>
    <source>
        <strain evidence="1">Babe19</strain>
    </source>
</reference>
<evidence type="ECO:0000313" key="2">
    <source>
        <dbReference type="Proteomes" id="UP001148629"/>
    </source>
</evidence>
<protein>
    <submittedName>
        <fullName evidence="1">Uncharacterized protein</fullName>
    </submittedName>
</protein>
<keyword evidence="2" id="KW-1185">Reference proteome</keyword>
<sequence length="154" mass="17064">MALPITLSSLNVREAIADALYRGIDGVDTNDATLFRSSMTDDICFDLRGNATNGLEDVTQNILGFVGPMDTTHNVSNLRIDVNAELDKASLSAHAICQHCRPGEGIDTKSPKYTTGVMYFMDLVKSTEDGLWKAKKWTVKYIWAEGDETIMKRE</sequence>
<proteinExistence type="predicted"/>